<evidence type="ECO:0000313" key="3">
    <source>
        <dbReference type="Proteomes" id="UP000605784"/>
    </source>
</evidence>
<name>A0A830GLL7_9EURY</name>
<evidence type="ECO:0000313" key="2">
    <source>
        <dbReference type="EMBL" id="GGN92206.1"/>
    </source>
</evidence>
<evidence type="ECO:0000256" key="1">
    <source>
        <dbReference type="SAM" id="Phobius"/>
    </source>
</evidence>
<organism evidence="2 3">
    <name type="scientific">Haloarcula pellucida</name>
    <dbReference type="NCBI Taxonomy" id="1427151"/>
    <lineage>
        <taxon>Archaea</taxon>
        <taxon>Methanobacteriati</taxon>
        <taxon>Methanobacteriota</taxon>
        <taxon>Stenosarchaea group</taxon>
        <taxon>Halobacteria</taxon>
        <taxon>Halobacteriales</taxon>
        <taxon>Haloarculaceae</taxon>
        <taxon>Haloarcula</taxon>
    </lineage>
</organism>
<reference evidence="2" key="2">
    <citation type="submission" date="2020-09" db="EMBL/GenBank/DDBJ databases">
        <authorList>
            <person name="Sun Q."/>
            <person name="Ohkuma M."/>
        </authorList>
    </citation>
    <scope>NUCLEOTIDE SEQUENCE</scope>
    <source>
        <strain evidence="2">JCM 17820</strain>
    </source>
</reference>
<feature type="transmembrane region" description="Helical" evidence="1">
    <location>
        <begin position="12"/>
        <end position="32"/>
    </location>
</feature>
<feature type="transmembrane region" description="Helical" evidence="1">
    <location>
        <begin position="38"/>
        <end position="54"/>
    </location>
</feature>
<sequence>MSLLEGDSVFGTAATWAIVLGAVVAFGGYAAVGTLQPLVAGVAVMVAGFGLLFLDTLAAPTFGKALFVLGIALLVSPLAVESVPGEVAYGGIVVLALAGAERREEVRPW</sequence>
<dbReference type="EMBL" id="BMOU01000002">
    <property type="protein sequence ID" value="GGN92206.1"/>
    <property type="molecule type" value="Genomic_DNA"/>
</dbReference>
<reference evidence="2" key="1">
    <citation type="journal article" date="2014" name="Int. J. Syst. Evol. Microbiol.">
        <title>Complete genome sequence of Corynebacterium casei LMG S-19264T (=DSM 44701T), isolated from a smear-ripened cheese.</title>
        <authorList>
            <consortium name="US DOE Joint Genome Institute (JGI-PGF)"/>
            <person name="Walter F."/>
            <person name="Albersmeier A."/>
            <person name="Kalinowski J."/>
            <person name="Ruckert C."/>
        </authorList>
    </citation>
    <scope>NUCLEOTIDE SEQUENCE</scope>
    <source>
        <strain evidence="2">JCM 17820</strain>
    </source>
</reference>
<protein>
    <submittedName>
        <fullName evidence="2">Uncharacterized protein</fullName>
    </submittedName>
</protein>
<keyword evidence="1" id="KW-0812">Transmembrane</keyword>
<dbReference type="RefSeq" id="WP_188996294.1">
    <property type="nucleotide sequence ID" value="NZ_BMOU01000002.1"/>
</dbReference>
<comment type="caution">
    <text evidence="2">The sequence shown here is derived from an EMBL/GenBank/DDBJ whole genome shotgun (WGS) entry which is preliminary data.</text>
</comment>
<proteinExistence type="predicted"/>
<dbReference type="AlphaFoldDB" id="A0A830GLL7"/>
<keyword evidence="1" id="KW-1133">Transmembrane helix</keyword>
<accession>A0A830GLL7</accession>
<keyword evidence="1" id="KW-0472">Membrane</keyword>
<gene>
    <name evidence="2" type="ORF">GCM10009030_16230</name>
</gene>
<dbReference type="Proteomes" id="UP000605784">
    <property type="component" value="Unassembled WGS sequence"/>
</dbReference>
<keyword evidence="3" id="KW-1185">Reference proteome</keyword>